<evidence type="ECO:0007829" key="13">
    <source>
        <dbReference type="PeptideAtlas" id="H3BIZ1"/>
    </source>
</evidence>
<reference evidence="10 12" key="1">
    <citation type="journal article" date="2009" name="PLoS Biol.">
        <title>Lineage-specific biology revealed by a finished genome assembly of the mouse.</title>
        <authorList>
            <consortium name="Mouse Genome Sequencing Consortium"/>
            <person name="Church D.M."/>
            <person name="Goodstadt L."/>
            <person name="Hillier L.W."/>
            <person name="Zody M.C."/>
            <person name="Goldstein S."/>
            <person name="She X."/>
            <person name="Bult C.J."/>
            <person name="Agarwala R."/>
            <person name="Cherry J.L."/>
            <person name="DiCuccio M."/>
            <person name="Hlavina W."/>
            <person name="Kapustin Y."/>
            <person name="Meric P."/>
            <person name="Maglott D."/>
            <person name="Birtle Z."/>
            <person name="Marques A.C."/>
            <person name="Graves T."/>
            <person name="Zhou S."/>
            <person name="Teague B."/>
            <person name="Potamousis K."/>
            <person name="Churas C."/>
            <person name="Place M."/>
            <person name="Herschleb J."/>
            <person name="Runnheim R."/>
            <person name="Forrest D."/>
            <person name="Amos-Landgraf J."/>
            <person name="Schwartz D.C."/>
            <person name="Cheng Z."/>
            <person name="Lindblad-Toh K."/>
            <person name="Eichler E.E."/>
            <person name="Ponting C.P."/>
        </authorList>
    </citation>
    <scope>NUCLEOTIDE SEQUENCE [LARGE SCALE GENOMIC DNA]</scope>
    <source>
        <strain evidence="10 12">C57BL/6J</strain>
    </source>
</reference>
<evidence type="ECO:0000256" key="4">
    <source>
        <dbReference type="ARBA" id="ARBA00022618"/>
    </source>
</evidence>
<evidence type="ECO:0000256" key="1">
    <source>
        <dbReference type="ARBA" id="ARBA00004629"/>
    </source>
</evidence>
<evidence type="ECO:0000256" key="2">
    <source>
        <dbReference type="ARBA" id="ARBA00009062"/>
    </source>
</evidence>
<comment type="subcellular location">
    <subcellularLocation>
        <location evidence="1 9">Chromosome</location>
        <location evidence="1 9">Centromere</location>
        <location evidence="1 9">Kinetochore</location>
    </subcellularLocation>
</comment>
<comment type="function">
    <text evidence="9">Essential component of the mitotic checkpoint, which prevents cells from prematurely exiting mitosis. Required for the assembly of the dynein-dynactin and MAD1-MAD2 complexes onto kinetochores. Its function related to the spindle assembly machinery is proposed to depend on its association in the mitotic RZZ complex.</text>
</comment>
<keyword evidence="12" id="KW-1185">Reference proteome</keyword>
<dbReference type="Bgee" id="ENSMUSG00000032400">
    <property type="expression patterns" value="Expressed in spermatocyte and 178 other cell types or tissues"/>
</dbReference>
<dbReference type="GeneTree" id="ENSGT00390000013696"/>
<reference evidence="10" key="4">
    <citation type="submission" date="2025-09" db="UniProtKB">
        <authorList>
            <consortium name="Ensembl"/>
        </authorList>
    </citation>
    <scope>IDENTIFICATION</scope>
    <source>
        <strain evidence="10">C57BL/6J</strain>
    </source>
</reference>
<dbReference type="GO" id="GO:0051301">
    <property type="term" value="P:cell division"/>
    <property type="evidence" value="ECO:0007669"/>
    <property type="project" value="UniProtKB-UniRule"/>
</dbReference>
<proteinExistence type="evidence at protein level"/>
<evidence type="ECO:0000256" key="6">
    <source>
        <dbReference type="ARBA" id="ARBA00022838"/>
    </source>
</evidence>
<dbReference type="PeptideAtlas" id="H3BIZ1"/>
<dbReference type="AGR" id="MGI:1915264"/>
<dbReference type="InterPro" id="IPR018630">
    <property type="entry name" value="Zwilch"/>
</dbReference>
<keyword evidence="6 9" id="KW-0995">Kinetochore</keyword>
<accession>H3BIZ1</accession>
<dbReference type="ExpressionAtlas" id="H3BIZ1">
    <property type="expression patterns" value="baseline and differential"/>
</dbReference>
<dbReference type="AlphaFoldDB" id="H3BIZ1"/>
<keyword evidence="5 9" id="KW-0498">Mitosis</keyword>
<dbReference type="Pfam" id="PF09817">
    <property type="entry name" value="Zwilch"/>
    <property type="match status" value="1"/>
</dbReference>
<name>H3BIZ1_MOUSE</name>
<dbReference type="PANTHER" id="PTHR15995:SF1">
    <property type="entry name" value="PROTEIN ZWILCH HOMOLOG"/>
    <property type="match status" value="1"/>
</dbReference>
<comment type="similarity">
    <text evidence="2 9">Belongs to the ZWILCH family.</text>
</comment>
<dbReference type="MGI" id="MGI:1915264">
    <property type="gene designation" value="Zwilch"/>
</dbReference>
<evidence type="ECO:0000313" key="11">
    <source>
        <dbReference type="MGI" id="MGI:1915264"/>
    </source>
</evidence>
<protein>
    <recommendedName>
        <fullName evidence="9">Protein zwilch</fullName>
    </recommendedName>
</protein>
<keyword evidence="7 9" id="KW-0131">Cell cycle</keyword>
<dbReference type="SMR" id="H3BIZ1"/>
<evidence type="ECO:0000256" key="7">
    <source>
        <dbReference type="ARBA" id="ARBA00023306"/>
    </source>
</evidence>
<organism evidence="10 12">
    <name type="scientific">Mus musculus</name>
    <name type="common">Mouse</name>
    <dbReference type="NCBI Taxonomy" id="10090"/>
    <lineage>
        <taxon>Eukaryota</taxon>
        <taxon>Metazoa</taxon>
        <taxon>Chordata</taxon>
        <taxon>Craniata</taxon>
        <taxon>Vertebrata</taxon>
        <taxon>Euteleostomi</taxon>
        <taxon>Mammalia</taxon>
        <taxon>Eutheria</taxon>
        <taxon>Euarchontoglires</taxon>
        <taxon>Glires</taxon>
        <taxon>Rodentia</taxon>
        <taxon>Myomorpha</taxon>
        <taxon>Muroidea</taxon>
        <taxon>Muridae</taxon>
        <taxon>Murinae</taxon>
        <taxon>Mus</taxon>
        <taxon>Mus</taxon>
    </lineage>
</organism>
<evidence type="ECO:0000256" key="8">
    <source>
        <dbReference type="ARBA" id="ARBA00023328"/>
    </source>
</evidence>
<keyword evidence="8 9" id="KW-0137">Centromere</keyword>
<evidence type="ECO:0000313" key="12">
    <source>
        <dbReference type="Proteomes" id="UP000000589"/>
    </source>
</evidence>
<dbReference type="HOGENOM" id="CLU_2580056_0_0_1"/>
<sequence length="79" mass="9151">MWSRMNRAAEEFYARLRQEFNEEKKGASKDPFIYEADVQVQLISKGQPSLLKTILNENDSVFLVEKVAVNWALYHGSQS</sequence>
<gene>
    <name evidence="10 11" type="primary">Zwilch</name>
</gene>
<dbReference type="Antibodypedia" id="26194">
    <property type="antibodies" value="139 antibodies from 22 providers"/>
</dbReference>
<evidence type="ECO:0000313" key="10">
    <source>
        <dbReference type="Ensembl" id="ENSMUSP00000134782.3"/>
    </source>
</evidence>
<reference evidence="10 12" key="2">
    <citation type="journal article" date="2011" name="PLoS Biol.">
        <title>Modernizing reference genome assemblies.</title>
        <authorList>
            <person name="Church D.M."/>
            <person name="Schneider V.A."/>
            <person name="Graves T."/>
            <person name="Auger K."/>
            <person name="Cunningham F."/>
            <person name="Bouk N."/>
            <person name="Chen H.C."/>
            <person name="Agarwala R."/>
            <person name="McLaren W.M."/>
            <person name="Ritchie G.R."/>
            <person name="Albracht D."/>
            <person name="Kremitzki M."/>
            <person name="Rock S."/>
            <person name="Kotkiewicz H."/>
            <person name="Kremitzki C."/>
            <person name="Wollam A."/>
            <person name="Trani L."/>
            <person name="Fulton L."/>
            <person name="Fulton R."/>
            <person name="Matthews L."/>
            <person name="Whitehead S."/>
            <person name="Chow W."/>
            <person name="Torrance J."/>
            <person name="Dunn M."/>
            <person name="Harden G."/>
            <person name="Threadgold G."/>
            <person name="Wood J."/>
            <person name="Collins J."/>
            <person name="Heath P."/>
            <person name="Griffiths G."/>
            <person name="Pelan S."/>
            <person name="Grafham D."/>
            <person name="Eichler E.E."/>
            <person name="Weinstock G."/>
            <person name="Mardis E.R."/>
            <person name="Wilson R.K."/>
            <person name="Howe K."/>
            <person name="Flicek P."/>
            <person name="Hubbard T."/>
        </authorList>
    </citation>
    <scope>NUCLEOTIDE SEQUENCE [LARGE SCALE GENOMIC DNA]</scope>
    <source>
        <strain evidence="10 12">C57BL/6J</strain>
    </source>
</reference>
<dbReference type="GO" id="GO:1990423">
    <property type="term" value="C:RZZ complex"/>
    <property type="evidence" value="ECO:0007669"/>
    <property type="project" value="UniProtKB-UniRule"/>
</dbReference>
<evidence type="ECO:0000256" key="3">
    <source>
        <dbReference type="ARBA" id="ARBA00022454"/>
    </source>
</evidence>
<dbReference type="GO" id="GO:0007094">
    <property type="term" value="P:mitotic spindle assembly checkpoint signaling"/>
    <property type="evidence" value="ECO:0007669"/>
    <property type="project" value="UniProtKB-UniRule"/>
</dbReference>
<dbReference type="ProteomicsDB" id="369921"/>
<evidence type="ECO:0007829" key="14">
    <source>
        <dbReference type="ProteomicsDB" id="H3BIZ1"/>
    </source>
</evidence>
<keyword evidence="13 14" id="KW-1267">Proteomics identification</keyword>
<dbReference type="Proteomes" id="UP000000589">
    <property type="component" value="Chromosome 9"/>
</dbReference>
<evidence type="ECO:0000256" key="5">
    <source>
        <dbReference type="ARBA" id="ARBA00022776"/>
    </source>
</evidence>
<keyword evidence="4 9" id="KW-0132">Cell division</keyword>
<dbReference type="Ensembl" id="ENSMUST00000176378.9">
    <property type="protein sequence ID" value="ENSMUSP00000134782.3"/>
    <property type="gene ID" value="ENSMUSG00000032400.19"/>
</dbReference>
<dbReference type="VEuPathDB" id="HostDB:ENSMUSG00000032400"/>
<dbReference type="GO" id="GO:0034501">
    <property type="term" value="P:protein localization to kinetochore"/>
    <property type="evidence" value="ECO:0007669"/>
    <property type="project" value="UniProtKB-UniRule"/>
</dbReference>
<reference evidence="10" key="3">
    <citation type="submission" date="2025-08" db="UniProtKB">
        <authorList>
            <consortium name="Ensembl"/>
        </authorList>
    </citation>
    <scope>IDENTIFICATION</scope>
    <source>
        <strain evidence="10">C57BL/6J</strain>
    </source>
</reference>
<dbReference type="PANTHER" id="PTHR15995">
    <property type="entry name" value="PROTEIN ZWILCH HOMOLOG"/>
    <property type="match status" value="1"/>
</dbReference>
<keyword evidence="3 9" id="KW-0158">Chromosome</keyword>
<comment type="subunit">
    <text evidence="9">Component of the RZZ complex.</text>
</comment>
<evidence type="ECO:0000256" key="9">
    <source>
        <dbReference type="RuleBase" id="RU369076"/>
    </source>
</evidence>